<dbReference type="PANTHER" id="PTHR23419:SF8">
    <property type="entry name" value="FI09726P"/>
    <property type="match status" value="1"/>
</dbReference>
<protein>
    <submittedName>
        <fullName evidence="2">CutA1 divalent ion tolerance protein</fullName>
    </submittedName>
</protein>
<comment type="similarity">
    <text evidence="1">Belongs to the CutA family.</text>
</comment>
<dbReference type="SUPFAM" id="SSF54913">
    <property type="entry name" value="GlnB-like"/>
    <property type="match status" value="1"/>
</dbReference>
<dbReference type="EMBL" id="CP003940">
    <property type="protein sequence ID" value="AFZ46246.1"/>
    <property type="molecule type" value="Genomic_DNA"/>
</dbReference>
<evidence type="ECO:0000313" key="3">
    <source>
        <dbReference type="Proteomes" id="UP000010483"/>
    </source>
</evidence>
<gene>
    <name evidence="2" type="ordered locus">Cyast_0266</name>
</gene>
<dbReference type="STRING" id="292563.Cyast_0266"/>
<sequence length="111" mass="12659">MMKFKDLGIVLVTTSSEEEAHKIASTLIESRLAACVSLNPVTAVYKWQEKLNCDDEWQLTIKTDLNKFDVLVKTIKEIHSYEIPEIIALPIVKGSSDYLAWMVQELTKDDE</sequence>
<dbReference type="Gene3D" id="3.30.70.120">
    <property type="match status" value="1"/>
</dbReference>
<keyword evidence="3" id="KW-1185">Reference proteome</keyword>
<dbReference type="InterPro" id="IPR015867">
    <property type="entry name" value="N-reg_PII/ATP_PRibTrfase_C"/>
</dbReference>
<dbReference type="PANTHER" id="PTHR23419">
    <property type="entry name" value="DIVALENT CATION TOLERANCE CUTA-RELATED"/>
    <property type="match status" value="1"/>
</dbReference>
<name>K9YH22_CYASC</name>
<dbReference type="Proteomes" id="UP000010483">
    <property type="component" value="Chromosome"/>
</dbReference>
<reference evidence="3" key="1">
    <citation type="journal article" date="2013" name="Proc. Natl. Acad. Sci. U.S.A.">
        <title>Improving the coverage of the cyanobacterial phylum using diversity-driven genome sequencing.</title>
        <authorList>
            <person name="Shih P.M."/>
            <person name="Wu D."/>
            <person name="Latifi A."/>
            <person name="Axen S.D."/>
            <person name="Fewer D.P."/>
            <person name="Talla E."/>
            <person name="Calteau A."/>
            <person name="Cai F."/>
            <person name="Tandeau de Marsac N."/>
            <person name="Rippka R."/>
            <person name="Herdman M."/>
            <person name="Sivonen K."/>
            <person name="Coursin T."/>
            <person name="Laurent T."/>
            <person name="Goodwin L."/>
            <person name="Nolan M."/>
            <person name="Davenport K.W."/>
            <person name="Han C.S."/>
            <person name="Rubin E.M."/>
            <person name="Eisen J.A."/>
            <person name="Woyke T."/>
            <person name="Gugger M."/>
            <person name="Kerfeld C.A."/>
        </authorList>
    </citation>
    <scope>NUCLEOTIDE SEQUENCE [LARGE SCALE GENOMIC DNA]</scope>
    <source>
        <strain evidence="3">ATCC 29140 / PCC 7202</strain>
    </source>
</reference>
<dbReference type="KEGG" id="csn:Cyast_0266"/>
<dbReference type="BioCyc" id="CSTA292563:G1353-265-MONOMER"/>
<evidence type="ECO:0000256" key="1">
    <source>
        <dbReference type="ARBA" id="ARBA00010169"/>
    </source>
</evidence>
<dbReference type="GO" id="GO:0010038">
    <property type="term" value="P:response to metal ion"/>
    <property type="evidence" value="ECO:0007669"/>
    <property type="project" value="InterPro"/>
</dbReference>
<dbReference type="InterPro" id="IPR004323">
    <property type="entry name" value="Ion_tolerance_CutA"/>
</dbReference>
<dbReference type="AlphaFoldDB" id="K9YH22"/>
<dbReference type="HOGENOM" id="CLU_098807_3_1_3"/>
<dbReference type="InterPro" id="IPR011322">
    <property type="entry name" value="N-reg_PII-like_a/b"/>
</dbReference>
<dbReference type="GO" id="GO:0005507">
    <property type="term" value="F:copper ion binding"/>
    <property type="evidence" value="ECO:0007669"/>
    <property type="project" value="TreeGrafter"/>
</dbReference>
<accession>K9YH22</accession>
<dbReference type="Pfam" id="PF03091">
    <property type="entry name" value="CutA1"/>
    <property type="match status" value="1"/>
</dbReference>
<proteinExistence type="inferred from homology"/>
<organism evidence="2 3">
    <name type="scientific">Cyanobacterium stanieri (strain ATCC 29140 / PCC 7202)</name>
    <dbReference type="NCBI Taxonomy" id="292563"/>
    <lineage>
        <taxon>Bacteria</taxon>
        <taxon>Bacillati</taxon>
        <taxon>Cyanobacteriota</taxon>
        <taxon>Cyanophyceae</taxon>
        <taxon>Oscillatoriophycideae</taxon>
        <taxon>Chroococcales</taxon>
        <taxon>Geminocystaceae</taxon>
        <taxon>Cyanobacterium</taxon>
    </lineage>
</organism>
<dbReference type="eggNOG" id="COG1324">
    <property type="taxonomic scope" value="Bacteria"/>
</dbReference>
<evidence type="ECO:0000313" key="2">
    <source>
        <dbReference type="EMBL" id="AFZ46246.1"/>
    </source>
</evidence>